<protein>
    <recommendedName>
        <fullName evidence="4">4Fe-4S ferredoxin-type domain-containing protein</fullName>
    </recommendedName>
</protein>
<sequence>MRRALQTIVLTSFLGLVLAACGGYSQEEAQTKCDLERTAKAACMNDAAYQQCMSCFEECGDTCAIAESCPLQYICSE</sequence>
<evidence type="ECO:0000313" key="2">
    <source>
        <dbReference type="EMBL" id="TKD12782.1"/>
    </source>
</evidence>
<dbReference type="OrthoDB" id="5518227at2"/>
<evidence type="ECO:0000313" key="3">
    <source>
        <dbReference type="Proteomes" id="UP000309215"/>
    </source>
</evidence>
<comment type="caution">
    <text evidence="2">The sequence shown here is derived from an EMBL/GenBank/DDBJ whole genome shotgun (WGS) entry which is preliminary data.</text>
</comment>
<dbReference type="RefSeq" id="WP_136927420.1">
    <property type="nucleotide sequence ID" value="NZ_SSMQ01000002.1"/>
</dbReference>
<name>A0A4U1JJT5_9BACT</name>
<feature type="chain" id="PRO_5020896284" description="4Fe-4S ferredoxin-type domain-containing protein" evidence="1">
    <location>
        <begin position="20"/>
        <end position="77"/>
    </location>
</feature>
<organism evidence="2 3">
    <name type="scientific">Polyangium fumosum</name>
    <dbReference type="NCBI Taxonomy" id="889272"/>
    <lineage>
        <taxon>Bacteria</taxon>
        <taxon>Pseudomonadati</taxon>
        <taxon>Myxococcota</taxon>
        <taxon>Polyangia</taxon>
        <taxon>Polyangiales</taxon>
        <taxon>Polyangiaceae</taxon>
        <taxon>Polyangium</taxon>
    </lineage>
</organism>
<gene>
    <name evidence="2" type="ORF">E8A74_03275</name>
</gene>
<proteinExistence type="predicted"/>
<evidence type="ECO:0008006" key="4">
    <source>
        <dbReference type="Google" id="ProtNLM"/>
    </source>
</evidence>
<dbReference type="Proteomes" id="UP000309215">
    <property type="component" value="Unassembled WGS sequence"/>
</dbReference>
<keyword evidence="3" id="KW-1185">Reference proteome</keyword>
<reference evidence="2 3" key="1">
    <citation type="submission" date="2019-04" db="EMBL/GenBank/DDBJ databases">
        <authorList>
            <person name="Li Y."/>
            <person name="Wang J."/>
        </authorList>
    </citation>
    <scope>NUCLEOTIDE SEQUENCE [LARGE SCALE GENOMIC DNA]</scope>
    <source>
        <strain evidence="2 3">DSM 14668</strain>
    </source>
</reference>
<accession>A0A4U1JJT5</accession>
<dbReference type="PROSITE" id="PS51257">
    <property type="entry name" value="PROKAR_LIPOPROTEIN"/>
    <property type="match status" value="1"/>
</dbReference>
<keyword evidence="1" id="KW-0732">Signal</keyword>
<evidence type="ECO:0000256" key="1">
    <source>
        <dbReference type="SAM" id="SignalP"/>
    </source>
</evidence>
<feature type="signal peptide" evidence="1">
    <location>
        <begin position="1"/>
        <end position="19"/>
    </location>
</feature>
<dbReference type="AlphaFoldDB" id="A0A4U1JJT5"/>
<dbReference type="EMBL" id="SSMQ01000002">
    <property type="protein sequence ID" value="TKD12782.1"/>
    <property type="molecule type" value="Genomic_DNA"/>
</dbReference>